<dbReference type="OrthoDB" id="5420557at2"/>
<dbReference type="GO" id="GO:0016491">
    <property type="term" value="F:oxidoreductase activity"/>
    <property type="evidence" value="ECO:0007669"/>
    <property type="project" value="InterPro"/>
</dbReference>
<keyword evidence="3" id="KW-1185">Reference proteome</keyword>
<dbReference type="RefSeq" id="WP_132870909.1">
    <property type="nucleotide sequence ID" value="NZ_JAJUHT010000003.1"/>
</dbReference>
<protein>
    <submittedName>
        <fullName evidence="2">Rubrerythrin</fullName>
    </submittedName>
</protein>
<dbReference type="Gene3D" id="1.20.1260.10">
    <property type="match status" value="1"/>
</dbReference>
<dbReference type="InterPro" id="IPR012347">
    <property type="entry name" value="Ferritin-like"/>
</dbReference>
<dbReference type="Pfam" id="PF02915">
    <property type="entry name" value="Rubrerythrin"/>
    <property type="match status" value="1"/>
</dbReference>
<sequence>MSQSMQKALKTAYEAEKEGLRSYLKFAKETTVASGKNMFLQLALDEVDHMDMIEKYMDNLLAGKKFEPVKVPKARISEFMPKVSDASRTKTEKSTVSDETALKIALAHEEKACAFYKEEAEKTEDAELKAFFLKLSEVEMKHRDIIQAELDFMAQDGFWFDAMEFSLEK</sequence>
<dbReference type="GO" id="GO:0046872">
    <property type="term" value="F:metal ion binding"/>
    <property type="evidence" value="ECO:0007669"/>
    <property type="project" value="InterPro"/>
</dbReference>
<dbReference type="CDD" id="cd01045">
    <property type="entry name" value="Ferritin_like_AB"/>
    <property type="match status" value="1"/>
</dbReference>
<feature type="domain" description="Rubrerythrin diiron-binding" evidence="1">
    <location>
        <begin position="8"/>
        <end position="149"/>
    </location>
</feature>
<dbReference type="EMBL" id="SMGG01000003">
    <property type="protein sequence ID" value="TCK61536.1"/>
    <property type="molecule type" value="Genomic_DNA"/>
</dbReference>
<evidence type="ECO:0000313" key="3">
    <source>
        <dbReference type="Proteomes" id="UP000294614"/>
    </source>
</evidence>
<dbReference type="SUPFAM" id="SSF47240">
    <property type="entry name" value="Ferritin-like"/>
    <property type="match status" value="1"/>
</dbReference>
<gene>
    <name evidence="2" type="ORF">C8D98_0036</name>
</gene>
<dbReference type="PANTHER" id="PTHR33531:SF10">
    <property type="entry name" value="BLR7895 PROTEIN"/>
    <property type="match status" value="1"/>
</dbReference>
<accession>A0A4R1KAP4</accession>
<comment type="caution">
    <text evidence="2">The sequence shown here is derived from an EMBL/GenBank/DDBJ whole genome shotgun (WGS) entry which is preliminary data.</text>
</comment>
<dbReference type="PANTHER" id="PTHR33531">
    <property type="entry name" value="RUBRERYTHRIN SUBFAMILY"/>
    <property type="match status" value="1"/>
</dbReference>
<dbReference type="InterPro" id="IPR003251">
    <property type="entry name" value="Rr_diiron-bd_dom"/>
</dbReference>
<dbReference type="AlphaFoldDB" id="A0A4R1KAP4"/>
<proteinExistence type="predicted"/>
<organism evidence="2 3">
    <name type="scientific">Seleniivibrio woodruffii</name>
    <dbReference type="NCBI Taxonomy" id="1078050"/>
    <lineage>
        <taxon>Bacteria</taxon>
        <taxon>Pseudomonadati</taxon>
        <taxon>Deferribacterota</taxon>
        <taxon>Deferribacteres</taxon>
        <taxon>Deferribacterales</taxon>
        <taxon>Geovibrionaceae</taxon>
        <taxon>Seleniivibrio</taxon>
    </lineage>
</organism>
<evidence type="ECO:0000313" key="2">
    <source>
        <dbReference type="EMBL" id="TCK61536.1"/>
    </source>
</evidence>
<dbReference type="Proteomes" id="UP000294614">
    <property type="component" value="Unassembled WGS sequence"/>
</dbReference>
<evidence type="ECO:0000259" key="1">
    <source>
        <dbReference type="Pfam" id="PF02915"/>
    </source>
</evidence>
<dbReference type="InterPro" id="IPR009078">
    <property type="entry name" value="Ferritin-like_SF"/>
</dbReference>
<reference evidence="2 3" key="1">
    <citation type="submission" date="2019-03" db="EMBL/GenBank/DDBJ databases">
        <title>Genomic Encyclopedia of Type Strains, Phase IV (KMG-IV): sequencing the most valuable type-strain genomes for metagenomic binning, comparative biology and taxonomic classification.</title>
        <authorList>
            <person name="Goeker M."/>
        </authorList>
    </citation>
    <scope>NUCLEOTIDE SEQUENCE [LARGE SCALE GENOMIC DNA]</scope>
    <source>
        <strain evidence="2 3">DSM 24984</strain>
    </source>
</reference>
<name>A0A4R1KAP4_9BACT</name>